<evidence type="ECO:0000313" key="3">
    <source>
        <dbReference type="Proteomes" id="UP000664357"/>
    </source>
</evidence>
<dbReference type="Pfam" id="PF13673">
    <property type="entry name" value="Acetyltransf_10"/>
    <property type="match status" value="1"/>
</dbReference>
<reference evidence="2 3" key="2">
    <citation type="submission" date="2024-02" db="EMBL/GenBank/DDBJ databases">
        <title>The Genome Sequence of Enterococcus sp. DIV0159.</title>
        <authorList>
            <person name="Earl A."/>
            <person name="Manson A."/>
            <person name="Gilmore M."/>
            <person name="Sanders J."/>
            <person name="Shea T."/>
            <person name="Howe W."/>
            <person name="Livny J."/>
            <person name="Cuomo C."/>
            <person name="Neafsey D."/>
            <person name="Birren B."/>
        </authorList>
    </citation>
    <scope>NUCLEOTIDE SEQUENCE [LARGE SCALE GENOMIC DNA]</scope>
    <source>
        <strain evidence="2 3">665A</strain>
    </source>
</reference>
<dbReference type="InterPro" id="IPR000182">
    <property type="entry name" value="GNAT_dom"/>
</dbReference>
<accession>A0ABV0EMK4</accession>
<dbReference type="SUPFAM" id="SSF55729">
    <property type="entry name" value="Acyl-CoA N-acyltransferases (Nat)"/>
    <property type="match status" value="1"/>
</dbReference>
<dbReference type="RefSeq" id="WP_207702077.1">
    <property type="nucleotide sequence ID" value="NZ_JAFREL020000001.1"/>
</dbReference>
<feature type="domain" description="N-acetyltransferase" evidence="1">
    <location>
        <begin position="6"/>
        <end position="144"/>
    </location>
</feature>
<dbReference type="Proteomes" id="UP000664357">
    <property type="component" value="Unassembled WGS sequence"/>
</dbReference>
<comment type="caution">
    <text evidence="2">The sequence shown here is derived from an EMBL/GenBank/DDBJ whole genome shotgun (WGS) entry which is preliminary data.</text>
</comment>
<keyword evidence="3" id="KW-1185">Reference proteome</keyword>
<gene>
    <name evidence="2" type="ORF">JZO67_001812</name>
</gene>
<reference evidence="2 3" key="1">
    <citation type="submission" date="2021-03" db="EMBL/GenBank/DDBJ databases">
        <authorList>
            <person name="Gilmore M.S."/>
            <person name="Schwartzman J."/>
            <person name="Van Tyne D."/>
            <person name="Martin M."/>
            <person name="Earl A.M."/>
            <person name="Manson A.L."/>
            <person name="Straub T."/>
            <person name="Salamzade R."/>
            <person name="Saavedra J."/>
            <person name="Lebreton F."/>
            <person name="Prichula J."/>
            <person name="Schaufler K."/>
            <person name="Gaca A."/>
            <person name="Sgardioli B."/>
            <person name="Wagenaar J."/>
            <person name="Strong T."/>
        </authorList>
    </citation>
    <scope>NUCLEOTIDE SEQUENCE [LARGE SCALE GENOMIC DNA]</scope>
    <source>
        <strain evidence="2 3">665A</strain>
    </source>
</reference>
<evidence type="ECO:0000259" key="1">
    <source>
        <dbReference type="PROSITE" id="PS51186"/>
    </source>
</evidence>
<dbReference type="Gene3D" id="3.40.630.30">
    <property type="match status" value="1"/>
</dbReference>
<protein>
    <submittedName>
        <fullName evidence="2">ElaA protein</fullName>
    </submittedName>
</protein>
<name>A0ABV0EMK4_9ENTE</name>
<sequence length="144" mass="16483">MNIQVKSISELTAEELLSIFIERVAVFVVEQNCPYQEADEEDKAALHLCFTDETGLKAYSRIIDKGDYITFGRVLVAQNARKQHLGRKLVHRTIEEIQHRFPGKTITISGQAYLQKFYESFGFTVISEEYLEDGIPHIDMTLLA</sequence>
<proteinExistence type="predicted"/>
<evidence type="ECO:0000313" key="2">
    <source>
        <dbReference type="EMBL" id="MEO1769861.1"/>
    </source>
</evidence>
<dbReference type="InterPro" id="IPR016181">
    <property type="entry name" value="Acyl_CoA_acyltransferase"/>
</dbReference>
<organism evidence="2 3">
    <name type="scientific">Candidatus Enterococcus ferrettii</name>
    <dbReference type="NCBI Taxonomy" id="2815324"/>
    <lineage>
        <taxon>Bacteria</taxon>
        <taxon>Bacillati</taxon>
        <taxon>Bacillota</taxon>
        <taxon>Bacilli</taxon>
        <taxon>Lactobacillales</taxon>
        <taxon>Enterococcaceae</taxon>
        <taxon>Enterococcus</taxon>
    </lineage>
</organism>
<dbReference type="PROSITE" id="PS51186">
    <property type="entry name" value="GNAT"/>
    <property type="match status" value="1"/>
</dbReference>
<dbReference type="EMBL" id="JAFREL020000001">
    <property type="protein sequence ID" value="MEO1769861.1"/>
    <property type="molecule type" value="Genomic_DNA"/>
</dbReference>